<evidence type="ECO:0000313" key="4">
    <source>
        <dbReference type="Proteomes" id="UP000091918"/>
    </source>
</evidence>
<dbReference type="PANTHER" id="PTHR48070:SF6">
    <property type="entry name" value="ESTERASE OVCA2"/>
    <property type="match status" value="1"/>
</dbReference>
<dbReference type="OrthoDB" id="2094269at2759"/>
<dbReference type="EMBL" id="LGUA01000141">
    <property type="protein sequence ID" value="OAX83734.1"/>
    <property type="molecule type" value="Genomic_DNA"/>
</dbReference>
<name>A0A1B7P3Y2_9EURO</name>
<organism evidence="3 4">
    <name type="scientific">Emergomyces africanus</name>
    <dbReference type="NCBI Taxonomy" id="1955775"/>
    <lineage>
        <taxon>Eukaryota</taxon>
        <taxon>Fungi</taxon>
        <taxon>Dikarya</taxon>
        <taxon>Ascomycota</taxon>
        <taxon>Pezizomycotina</taxon>
        <taxon>Eurotiomycetes</taxon>
        <taxon>Eurotiomycetidae</taxon>
        <taxon>Onygenales</taxon>
        <taxon>Ajellomycetaceae</taxon>
        <taxon>Emergomyces</taxon>
    </lineage>
</organism>
<dbReference type="STRING" id="1658172.A0A1B7P3Y2"/>
<sequence length="137" mass="15018">MAPQTSTHPQPPLKILMLHGYTQSGPLFHAKTRALEKHFQKSFPLHSVSLSYPTAPLPLSLSDIPGFLSSSSPASITETKDDYQPEAYAWWRRSSTANPTEYLGLDDAFEAVARVLTEEGPFDGVIGFSQGAASRRL</sequence>
<dbReference type="InterPro" id="IPR050593">
    <property type="entry name" value="LovG"/>
</dbReference>
<dbReference type="InterPro" id="IPR005645">
    <property type="entry name" value="FSH-like_dom"/>
</dbReference>
<keyword evidence="4" id="KW-1185">Reference proteome</keyword>
<dbReference type="Pfam" id="PF03959">
    <property type="entry name" value="FSH1"/>
    <property type="match status" value="1"/>
</dbReference>
<reference evidence="3 4" key="1">
    <citation type="submission" date="2015-07" db="EMBL/GenBank/DDBJ databases">
        <title>Emmonsia species relationships and genome sequence.</title>
        <authorList>
            <person name="Cuomo C.A."/>
            <person name="Schwartz I.S."/>
            <person name="Kenyon C."/>
            <person name="de Hoog G.S."/>
            <person name="Govender N.P."/>
            <person name="Botha A."/>
            <person name="Moreno L."/>
            <person name="de Vries M."/>
            <person name="Munoz J.F."/>
            <person name="Stielow J.B."/>
        </authorList>
    </citation>
    <scope>NUCLEOTIDE SEQUENCE [LARGE SCALE GENOMIC DNA]</scope>
    <source>
        <strain evidence="3 4">CBS 136260</strain>
    </source>
</reference>
<dbReference type="GO" id="GO:0005737">
    <property type="term" value="C:cytoplasm"/>
    <property type="evidence" value="ECO:0007669"/>
    <property type="project" value="TreeGrafter"/>
</dbReference>
<gene>
    <name evidence="3" type="ORF">ACJ72_01891</name>
</gene>
<proteinExistence type="predicted"/>
<accession>A0A1B7P3Y2</accession>
<protein>
    <recommendedName>
        <fullName evidence="2">Serine hydrolase domain-containing protein</fullName>
    </recommendedName>
</protein>
<dbReference type="AlphaFoldDB" id="A0A1B7P3Y2"/>
<evidence type="ECO:0000256" key="1">
    <source>
        <dbReference type="ARBA" id="ARBA00022801"/>
    </source>
</evidence>
<comment type="caution">
    <text evidence="3">The sequence shown here is derived from an EMBL/GenBank/DDBJ whole genome shotgun (WGS) entry which is preliminary data.</text>
</comment>
<dbReference type="Gene3D" id="3.40.50.1820">
    <property type="entry name" value="alpha/beta hydrolase"/>
    <property type="match status" value="1"/>
</dbReference>
<dbReference type="GO" id="GO:0019748">
    <property type="term" value="P:secondary metabolic process"/>
    <property type="evidence" value="ECO:0007669"/>
    <property type="project" value="TreeGrafter"/>
</dbReference>
<dbReference type="GO" id="GO:0016787">
    <property type="term" value="F:hydrolase activity"/>
    <property type="evidence" value="ECO:0007669"/>
    <property type="project" value="UniProtKB-KW"/>
</dbReference>
<dbReference type="PANTHER" id="PTHR48070">
    <property type="entry name" value="ESTERASE OVCA2"/>
    <property type="match status" value="1"/>
</dbReference>
<dbReference type="InterPro" id="IPR029058">
    <property type="entry name" value="AB_hydrolase_fold"/>
</dbReference>
<dbReference type="Proteomes" id="UP000091918">
    <property type="component" value="Unassembled WGS sequence"/>
</dbReference>
<keyword evidence="1" id="KW-0378">Hydrolase</keyword>
<feature type="domain" description="Serine hydrolase" evidence="2">
    <location>
        <begin position="12"/>
        <end position="133"/>
    </location>
</feature>
<evidence type="ECO:0000313" key="3">
    <source>
        <dbReference type="EMBL" id="OAX83734.1"/>
    </source>
</evidence>
<evidence type="ECO:0000259" key="2">
    <source>
        <dbReference type="Pfam" id="PF03959"/>
    </source>
</evidence>
<dbReference type="GO" id="GO:0005634">
    <property type="term" value="C:nucleus"/>
    <property type="evidence" value="ECO:0007669"/>
    <property type="project" value="TreeGrafter"/>
</dbReference>